<dbReference type="EMBL" id="JAENBP010000003">
    <property type="protein sequence ID" value="MBJ8349677.1"/>
    <property type="molecule type" value="Genomic_DNA"/>
</dbReference>
<dbReference type="SUPFAM" id="SSF55174">
    <property type="entry name" value="Alpha-L RNA-binding motif"/>
    <property type="match status" value="1"/>
</dbReference>
<keyword evidence="4" id="KW-1185">Reference proteome</keyword>
<dbReference type="GO" id="GO:0003723">
    <property type="term" value="F:RNA binding"/>
    <property type="evidence" value="ECO:0007669"/>
    <property type="project" value="UniProtKB-KW"/>
</dbReference>
<keyword evidence="1" id="KW-0694">RNA-binding</keyword>
<dbReference type="Gene3D" id="3.10.290.10">
    <property type="entry name" value="RNA-binding S4 domain"/>
    <property type="match status" value="1"/>
</dbReference>
<accession>A0A934P9T9</accession>
<dbReference type="Pfam" id="PF21278">
    <property type="entry name" value="YlmH_1st"/>
    <property type="match status" value="1"/>
</dbReference>
<proteinExistence type="predicted"/>
<dbReference type="PROSITE" id="PS50889">
    <property type="entry name" value="S4"/>
    <property type="match status" value="1"/>
</dbReference>
<evidence type="ECO:0000259" key="2">
    <source>
        <dbReference type="SMART" id="SM00363"/>
    </source>
</evidence>
<feature type="domain" description="RNA-binding S4" evidence="2">
    <location>
        <begin position="187"/>
        <end position="247"/>
    </location>
</feature>
<dbReference type="PANTHER" id="PTHR13633">
    <property type="entry name" value="MITOCHONDRIAL TRANSCRIPTION RESCUE FACTOR 1"/>
    <property type="match status" value="1"/>
</dbReference>
<name>A0A934P9T9_9STRE</name>
<protein>
    <submittedName>
        <fullName evidence="3">RNA-binding protein</fullName>
    </submittedName>
</protein>
<dbReference type="InterPro" id="IPR048443">
    <property type="entry name" value="RqcP2_N"/>
</dbReference>
<dbReference type="Gene3D" id="3.30.1370.160">
    <property type="match status" value="1"/>
</dbReference>
<dbReference type="SMART" id="SM00363">
    <property type="entry name" value="S4"/>
    <property type="match status" value="1"/>
</dbReference>
<dbReference type="RefSeq" id="WP_199567601.1">
    <property type="nucleotide sequence ID" value="NZ_JAENBP010000003.1"/>
</dbReference>
<comment type="caution">
    <text evidence="3">The sequence shown here is derived from an EMBL/GenBank/DDBJ whole genome shotgun (WGS) entry which is preliminary data.</text>
</comment>
<organism evidence="3 4">
    <name type="scientific">Streptococcus zalophi</name>
    <dbReference type="NCBI Taxonomy" id="640031"/>
    <lineage>
        <taxon>Bacteria</taxon>
        <taxon>Bacillati</taxon>
        <taxon>Bacillota</taxon>
        <taxon>Bacilli</taxon>
        <taxon>Lactobacillales</taxon>
        <taxon>Streptococcaceae</taxon>
        <taxon>Streptococcus</taxon>
    </lineage>
</organism>
<evidence type="ECO:0000313" key="4">
    <source>
        <dbReference type="Proteomes" id="UP000644875"/>
    </source>
</evidence>
<dbReference type="InterPro" id="IPR002942">
    <property type="entry name" value="S4_RNA-bd"/>
</dbReference>
<evidence type="ECO:0000313" key="3">
    <source>
        <dbReference type="EMBL" id="MBJ8349677.1"/>
    </source>
</evidence>
<dbReference type="InterPro" id="IPR012677">
    <property type="entry name" value="Nucleotide-bd_a/b_plait_sf"/>
</dbReference>
<dbReference type="Proteomes" id="UP000644875">
    <property type="component" value="Unassembled WGS sequence"/>
</dbReference>
<dbReference type="CDD" id="cd00165">
    <property type="entry name" value="S4"/>
    <property type="match status" value="1"/>
</dbReference>
<dbReference type="InterPro" id="IPR036986">
    <property type="entry name" value="S4_RNA-bd_sf"/>
</dbReference>
<sequence>MVEKDSLFQHFRRDEKLFLEKIEELIQKVEDSYYIQVTEFLDPRQVYIAKILLTTRKTIFYVSSDYYAMEYARIIISPPSPYYEFDFSHFGISLLNISYNDKFNQLTHAQILGTLLHTLGIKRTVIGDIIIKKGQAQLLLDSKMVSYFKNNIHKIGRTSVILSEDSLDHLIQTDDSDETVDILTTSLRVDKVISSVLKISRNEALALITSDKVKINYMIVNKAFYTISATDIISVRGYGRFIIASDNGLSKQKKHKLTIIRKVHK</sequence>
<dbReference type="Gene3D" id="3.30.70.330">
    <property type="match status" value="1"/>
</dbReference>
<evidence type="ECO:0000256" key="1">
    <source>
        <dbReference type="PROSITE-ProRule" id="PRU00182"/>
    </source>
</evidence>
<dbReference type="PANTHER" id="PTHR13633:SF3">
    <property type="entry name" value="MITOCHONDRIAL TRANSCRIPTION RESCUE FACTOR 1"/>
    <property type="match status" value="1"/>
</dbReference>
<gene>
    <name evidence="3" type="ORF">JHK64_03395</name>
</gene>
<reference evidence="3 4" key="1">
    <citation type="journal article" date="2021" name="Int. J. Syst. Evol. Microbiol.">
        <title>Streptococcus vicugnae sp. nov., isolated from faeces of alpacas (Vicugna pacos) and cattle (Bos taurus), Streptococcus zalophi sp. nov., and Streptococcus pacificus sp. nov., isolated from respiratory tract of California sea lions (Zalophus californianus).</title>
        <authorList>
            <person name="Volokhov D.V."/>
            <person name="Zagorodnyaya T.A."/>
            <person name="Shen Z."/>
            <person name="Blom J."/>
            <person name="Furtak V.A."/>
            <person name="Eisenberg T."/>
            <person name="Fan P."/>
            <person name="Jeong K.C."/>
            <person name="Gao Y."/>
            <person name="Zhang S."/>
            <person name="Amselle M."/>
        </authorList>
    </citation>
    <scope>NUCLEOTIDE SEQUENCE [LARGE SCALE GENOMIC DNA]</scope>
    <source>
        <strain evidence="4">CSL7508-lung</strain>
    </source>
</reference>
<dbReference type="AlphaFoldDB" id="A0A934P9T9"/>
<dbReference type="Pfam" id="PF17774">
    <property type="entry name" value="YlmH_RBD"/>
    <property type="match status" value="1"/>
</dbReference>
<dbReference type="InterPro" id="IPR040591">
    <property type="entry name" value="RqcP2_RBD"/>
</dbReference>